<keyword evidence="2" id="KW-1185">Reference proteome</keyword>
<organism evidence="1 2">
    <name type="scientific">Smallanthus sonchifolius</name>
    <dbReference type="NCBI Taxonomy" id="185202"/>
    <lineage>
        <taxon>Eukaryota</taxon>
        <taxon>Viridiplantae</taxon>
        <taxon>Streptophyta</taxon>
        <taxon>Embryophyta</taxon>
        <taxon>Tracheophyta</taxon>
        <taxon>Spermatophyta</taxon>
        <taxon>Magnoliopsida</taxon>
        <taxon>eudicotyledons</taxon>
        <taxon>Gunneridae</taxon>
        <taxon>Pentapetalae</taxon>
        <taxon>asterids</taxon>
        <taxon>campanulids</taxon>
        <taxon>Asterales</taxon>
        <taxon>Asteraceae</taxon>
        <taxon>Asteroideae</taxon>
        <taxon>Heliantheae alliance</taxon>
        <taxon>Millerieae</taxon>
        <taxon>Smallanthus</taxon>
    </lineage>
</organism>
<sequence>MSTDELVKLFTARARRRFHRGMKRKTMALIKKLCKAVYNEQQVDKLGANDGGEINAVVKGLKKERGTGGTLNNEDLGAPSFSMGLTQDEPKTGIMYNKDTPYKVLTYMDALLDMSTDELVKLFTARARRRFHRGMKRRPMALIKKLRKALTYMDALLDMSTDELVKLFTARAHRRFHRGMKRKPMALIKKLRKALLNFDIPYCSLVET</sequence>
<evidence type="ECO:0000313" key="2">
    <source>
        <dbReference type="Proteomes" id="UP001056120"/>
    </source>
</evidence>
<accession>A0ACB9JZ07</accession>
<proteinExistence type="predicted"/>
<reference evidence="1 2" key="2">
    <citation type="journal article" date="2022" name="Mol. Ecol. Resour.">
        <title>The genomes of chicory, endive, great burdock and yacon provide insights into Asteraceae paleo-polyploidization history and plant inulin production.</title>
        <authorList>
            <person name="Fan W."/>
            <person name="Wang S."/>
            <person name="Wang H."/>
            <person name="Wang A."/>
            <person name="Jiang F."/>
            <person name="Liu H."/>
            <person name="Zhao H."/>
            <person name="Xu D."/>
            <person name="Zhang Y."/>
        </authorList>
    </citation>
    <scope>NUCLEOTIDE SEQUENCE [LARGE SCALE GENOMIC DNA]</scope>
    <source>
        <strain evidence="2">cv. Yunnan</strain>
        <tissue evidence="1">Leaves</tissue>
    </source>
</reference>
<gene>
    <name evidence="1" type="ORF">L1987_06767</name>
</gene>
<comment type="caution">
    <text evidence="1">The sequence shown here is derived from an EMBL/GenBank/DDBJ whole genome shotgun (WGS) entry which is preliminary data.</text>
</comment>
<protein>
    <submittedName>
        <fullName evidence="1">Uncharacterized protein</fullName>
    </submittedName>
</protein>
<dbReference type="EMBL" id="CM042019">
    <property type="protein sequence ID" value="KAI3825286.1"/>
    <property type="molecule type" value="Genomic_DNA"/>
</dbReference>
<dbReference type="Proteomes" id="UP001056120">
    <property type="component" value="Linkage Group LG02"/>
</dbReference>
<reference evidence="2" key="1">
    <citation type="journal article" date="2022" name="Mol. Ecol. Resour.">
        <title>The genomes of chicory, endive, great burdock and yacon provide insights into Asteraceae palaeo-polyploidization history and plant inulin production.</title>
        <authorList>
            <person name="Fan W."/>
            <person name="Wang S."/>
            <person name="Wang H."/>
            <person name="Wang A."/>
            <person name="Jiang F."/>
            <person name="Liu H."/>
            <person name="Zhao H."/>
            <person name="Xu D."/>
            <person name="Zhang Y."/>
        </authorList>
    </citation>
    <scope>NUCLEOTIDE SEQUENCE [LARGE SCALE GENOMIC DNA]</scope>
    <source>
        <strain evidence="2">cv. Yunnan</strain>
    </source>
</reference>
<name>A0ACB9JZ07_9ASTR</name>
<evidence type="ECO:0000313" key="1">
    <source>
        <dbReference type="EMBL" id="KAI3825286.1"/>
    </source>
</evidence>